<sequence>MSHHVHKDLPVILIGSFAFGYVAGRSFAVAYLAGEAARKRVEQAADSAADLVARRINWSEPVKHAA</sequence>
<accession>A0A5B1L7E3</accession>
<reference evidence="2 3" key="1">
    <citation type="submission" date="2019-09" db="EMBL/GenBank/DDBJ databases">
        <title>Nocardioides panacisoli sp. nov., isolated from the soil of a ginseng field.</title>
        <authorList>
            <person name="Cho C."/>
        </authorList>
    </citation>
    <scope>NUCLEOTIDE SEQUENCE [LARGE SCALE GENOMIC DNA]</scope>
    <source>
        <strain evidence="2 3">BN130099</strain>
    </source>
</reference>
<organism evidence="2 3">
    <name type="scientific">Nocardioides humilatus</name>
    <dbReference type="NCBI Taxonomy" id="2607660"/>
    <lineage>
        <taxon>Bacteria</taxon>
        <taxon>Bacillati</taxon>
        <taxon>Actinomycetota</taxon>
        <taxon>Actinomycetes</taxon>
        <taxon>Propionibacteriales</taxon>
        <taxon>Nocardioidaceae</taxon>
        <taxon>Nocardioides</taxon>
    </lineage>
</organism>
<evidence type="ECO:0000256" key="1">
    <source>
        <dbReference type="SAM" id="Phobius"/>
    </source>
</evidence>
<name>A0A5B1L7E3_9ACTN</name>
<comment type="caution">
    <text evidence="2">The sequence shown here is derived from an EMBL/GenBank/DDBJ whole genome shotgun (WGS) entry which is preliminary data.</text>
</comment>
<dbReference type="Proteomes" id="UP000325003">
    <property type="component" value="Unassembled WGS sequence"/>
</dbReference>
<dbReference type="RefSeq" id="WP_149729996.1">
    <property type="nucleotide sequence ID" value="NZ_VUJV01000007.1"/>
</dbReference>
<feature type="transmembrane region" description="Helical" evidence="1">
    <location>
        <begin position="12"/>
        <end position="33"/>
    </location>
</feature>
<dbReference type="EMBL" id="VUJV01000007">
    <property type="protein sequence ID" value="KAA1416455.1"/>
    <property type="molecule type" value="Genomic_DNA"/>
</dbReference>
<dbReference type="AlphaFoldDB" id="A0A5B1L7E3"/>
<keyword evidence="1" id="KW-0812">Transmembrane</keyword>
<keyword evidence="3" id="KW-1185">Reference proteome</keyword>
<gene>
    <name evidence="2" type="ORF">F0U44_19280</name>
</gene>
<evidence type="ECO:0000313" key="3">
    <source>
        <dbReference type="Proteomes" id="UP000325003"/>
    </source>
</evidence>
<keyword evidence="1" id="KW-1133">Transmembrane helix</keyword>
<keyword evidence="1" id="KW-0472">Membrane</keyword>
<reference evidence="2 3" key="2">
    <citation type="submission" date="2019-09" db="EMBL/GenBank/DDBJ databases">
        <authorList>
            <person name="Jin C."/>
        </authorList>
    </citation>
    <scope>NUCLEOTIDE SEQUENCE [LARGE SCALE GENOMIC DNA]</scope>
    <source>
        <strain evidence="2 3">BN130099</strain>
    </source>
</reference>
<evidence type="ECO:0000313" key="2">
    <source>
        <dbReference type="EMBL" id="KAA1416455.1"/>
    </source>
</evidence>
<protein>
    <submittedName>
        <fullName evidence="2">Uncharacterized protein</fullName>
    </submittedName>
</protein>
<proteinExistence type="predicted"/>